<dbReference type="Gene3D" id="3.40.50.620">
    <property type="entry name" value="HUPs"/>
    <property type="match status" value="1"/>
</dbReference>
<comment type="pathway">
    <text evidence="2 10">Cofactor biosynthesis; NAD(+) biosynthesis; deamido-NAD(+) from nicotinate D-ribonucleotide: step 1/1.</text>
</comment>
<dbReference type="GO" id="GO:0005524">
    <property type="term" value="F:ATP binding"/>
    <property type="evidence" value="ECO:0007669"/>
    <property type="project" value="UniProtKB-KW"/>
</dbReference>
<dbReference type="AlphaFoldDB" id="A0A1M4V9W6"/>
<dbReference type="NCBIfam" id="TIGR00125">
    <property type="entry name" value="cyt_tran_rel"/>
    <property type="match status" value="1"/>
</dbReference>
<accession>A0A1M4V9W6</accession>
<dbReference type="SUPFAM" id="SSF52374">
    <property type="entry name" value="Nucleotidylyl transferase"/>
    <property type="match status" value="1"/>
</dbReference>
<evidence type="ECO:0000256" key="8">
    <source>
        <dbReference type="ARBA" id="ARBA00023027"/>
    </source>
</evidence>
<keyword evidence="5 10" id="KW-0548">Nucleotidyltransferase</keyword>
<evidence type="ECO:0000313" key="13">
    <source>
        <dbReference type="Proteomes" id="UP000184035"/>
    </source>
</evidence>
<keyword evidence="6 10" id="KW-0547">Nucleotide-binding</keyword>
<evidence type="ECO:0000256" key="4">
    <source>
        <dbReference type="ARBA" id="ARBA00022679"/>
    </source>
</evidence>
<comment type="function">
    <text evidence="1 10">Catalyzes the reversible adenylation of nicotinate mononucleotide (NaMN) to nicotinic acid adenine dinucleotide (NaAD).</text>
</comment>
<evidence type="ECO:0000256" key="2">
    <source>
        <dbReference type="ARBA" id="ARBA00005019"/>
    </source>
</evidence>
<keyword evidence="13" id="KW-1185">Reference proteome</keyword>
<evidence type="ECO:0000256" key="5">
    <source>
        <dbReference type="ARBA" id="ARBA00022695"/>
    </source>
</evidence>
<keyword evidence="7 10" id="KW-0067">ATP-binding</keyword>
<dbReference type="PANTHER" id="PTHR39321">
    <property type="entry name" value="NICOTINATE-NUCLEOTIDE ADENYLYLTRANSFERASE-RELATED"/>
    <property type="match status" value="1"/>
</dbReference>
<keyword evidence="4 10" id="KW-0808">Transferase</keyword>
<dbReference type="Proteomes" id="UP000184035">
    <property type="component" value="Unassembled WGS sequence"/>
</dbReference>
<keyword evidence="8 10" id="KW-0520">NAD</keyword>
<evidence type="ECO:0000256" key="6">
    <source>
        <dbReference type="ARBA" id="ARBA00022741"/>
    </source>
</evidence>
<evidence type="ECO:0000256" key="9">
    <source>
        <dbReference type="ARBA" id="ARBA00048721"/>
    </source>
</evidence>
<dbReference type="GO" id="GO:0004515">
    <property type="term" value="F:nicotinate-nucleotide adenylyltransferase activity"/>
    <property type="evidence" value="ECO:0007669"/>
    <property type="project" value="UniProtKB-UniRule"/>
</dbReference>
<dbReference type="STRING" id="1533.SAMN05443638_10726"/>
<dbReference type="HAMAP" id="MF_00244">
    <property type="entry name" value="NaMN_adenylyltr"/>
    <property type="match status" value="1"/>
</dbReference>
<name>A0A1M4V9W6_9CLOT</name>
<comment type="catalytic activity">
    <reaction evidence="9 10">
        <text>nicotinate beta-D-ribonucleotide + ATP + H(+) = deamido-NAD(+) + diphosphate</text>
        <dbReference type="Rhea" id="RHEA:22860"/>
        <dbReference type="ChEBI" id="CHEBI:15378"/>
        <dbReference type="ChEBI" id="CHEBI:30616"/>
        <dbReference type="ChEBI" id="CHEBI:33019"/>
        <dbReference type="ChEBI" id="CHEBI:57502"/>
        <dbReference type="ChEBI" id="CHEBI:58437"/>
        <dbReference type="EC" id="2.7.7.18"/>
    </reaction>
</comment>
<dbReference type="PANTHER" id="PTHR39321:SF3">
    <property type="entry name" value="PHOSPHOPANTETHEINE ADENYLYLTRANSFERASE"/>
    <property type="match status" value="1"/>
</dbReference>
<dbReference type="OrthoDB" id="5295945at2"/>
<dbReference type="NCBIfam" id="NF000840">
    <property type="entry name" value="PRK00071.1-3"/>
    <property type="match status" value="1"/>
</dbReference>
<comment type="similarity">
    <text evidence="10">Belongs to the NadD family.</text>
</comment>
<organism evidence="12 13">
    <name type="scientific">Clostridium fallax</name>
    <dbReference type="NCBI Taxonomy" id="1533"/>
    <lineage>
        <taxon>Bacteria</taxon>
        <taxon>Bacillati</taxon>
        <taxon>Bacillota</taxon>
        <taxon>Clostridia</taxon>
        <taxon>Eubacteriales</taxon>
        <taxon>Clostridiaceae</taxon>
        <taxon>Clostridium</taxon>
    </lineage>
</organism>
<dbReference type="CDD" id="cd02165">
    <property type="entry name" value="NMNAT"/>
    <property type="match status" value="1"/>
</dbReference>
<dbReference type="Pfam" id="PF01467">
    <property type="entry name" value="CTP_transf_like"/>
    <property type="match status" value="1"/>
</dbReference>
<dbReference type="InterPro" id="IPR005248">
    <property type="entry name" value="NadD/NMNAT"/>
</dbReference>
<reference evidence="12 13" key="1">
    <citation type="submission" date="2016-11" db="EMBL/GenBank/DDBJ databases">
        <authorList>
            <person name="Jaros S."/>
            <person name="Januszkiewicz K."/>
            <person name="Wedrychowicz H."/>
        </authorList>
    </citation>
    <scope>NUCLEOTIDE SEQUENCE [LARGE SCALE GENOMIC DNA]</scope>
    <source>
        <strain evidence="12 13">DSM 2631</strain>
    </source>
</reference>
<evidence type="ECO:0000256" key="1">
    <source>
        <dbReference type="ARBA" id="ARBA00002324"/>
    </source>
</evidence>
<evidence type="ECO:0000256" key="3">
    <source>
        <dbReference type="ARBA" id="ARBA00022642"/>
    </source>
</evidence>
<dbReference type="InterPro" id="IPR004821">
    <property type="entry name" value="Cyt_trans-like"/>
</dbReference>
<keyword evidence="3 10" id="KW-0662">Pyridine nucleotide biosynthesis</keyword>
<dbReference type="EC" id="2.7.7.18" evidence="10"/>
<evidence type="ECO:0000256" key="7">
    <source>
        <dbReference type="ARBA" id="ARBA00022840"/>
    </source>
</evidence>
<gene>
    <name evidence="10" type="primary">nadD</name>
    <name evidence="12" type="ORF">SAMN05443638_10726</name>
</gene>
<evidence type="ECO:0000259" key="11">
    <source>
        <dbReference type="Pfam" id="PF01467"/>
    </source>
</evidence>
<dbReference type="UniPathway" id="UPA00253">
    <property type="reaction ID" value="UER00332"/>
</dbReference>
<dbReference type="GO" id="GO:0009435">
    <property type="term" value="P:NAD+ biosynthetic process"/>
    <property type="evidence" value="ECO:0007669"/>
    <property type="project" value="UniProtKB-UniRule"/>
</dbReference>
<sequence length="200" mass="23634">MKKIGVFGGTFDPIHLGHLYIAYEAKRTLGLDKIIFIPSGNPPHKQNKKVTDSYLRYEMVKNAVKEYEGFEVSDYEVKKREKSYTYKTLEHLKEENNQCEIYFITGGDCLIDLHTWNNVPRILELCKLVVFNRPGHNKKEFLEEKKRTELKYGKEIIYLDFLSLEISSTIIRDRIRNNLSVQFFLPSEVDKFIKKNNLYK</sequence>
<evidence type="ECO:0000313" key="12">
    <source>
        <dbReference type="EMBL" id="SHE65744.1"/>
    </source>
</evidence>
<dbReference type="InterPro" id="IPR014729">
    <property type="entry name" value="Rossmann-like_a/b/a_fold"/>
</dbReference>
<proteinExistence type="inferred from homology"/>
<evidence type="ECO:0000256" key="10">
    <source>
        <dbReference type="HAMAP-Rule" id="MF_00244"/>
    </source>
</evidence>
<protein>
    <recommendedName>
        <fullName evidence="10">Probable nicotinate-nucleotide adenylyltransferase</fullName>
        <ecNumber evidence="10">2.7.7.18</ecNumber>
    </recommendedName>
    <alternativeName>
        <fullName evidence="10">Deamido-NAD(+) diphosphorylase</fullName>
    </alternativeName>
    <alternativeName>
        <fullName evidence="10">Deamido-NAD(+) pyrophosphorylase</fullName>
    </alternativeName>
    <alternativeName>
        <fullName evidence="10">Nicotinate mononucleotide adenylyltransferase</fullName>
        <shortName evidence="10">NaMN adenylyltransferase</shortName>
    </alternativeName>
</protein>
<dbReference type="EMBL" id="FQVM01000007">
    <property type="protein sequence ID" value="SHE65744.1"/>
    <property type="molecule type" value="Genomic_DNA"/>
</dbReference>
<dbReference type="NCBIfam" id="TIGR00482">
    <property type="entry name" value="nicotinate (nicotinamide) nucleotide adenylyltransferase"/>
    <property type="match status" value="1"/>
</dbReference>
<feature type="domain" description="Cytidyltransferase-like" evidence="11">
    <location>
        <begin position="6"/>
        <end position="174"/>
    </location>
</feature>
<dbReference type="RefSeq" id="WP_072894290.1">
    <property type="nucleotide sequence ID" value="NZ_FQVM01000007.1"/>
</dbReference>